<evidence type="ECO:0000313" key="3">
    <source>
        <dbReference type="Proteomes" id="UP000823775"/>
    </source>
</evidence>
<reference evidence="2 3" key="1">
    <citation type="journal article" date="2021" name="BMC Genomics">
        <title>Datura genome reveals duplications of psychoactive alkaloid biosynthetic genes and high mutation rate following tissue culture.</title>
        <authorList>
            <person name="Rajewski A."/>
            <person name="Carter-House D."/>
            <person name="Stajich J."/>
            <person name="Litt A."/>
        </authorList>
    </citation>
    <scope>NUCLEOTIDE SEQUENCE [LARGE SCALE GENOMIC DNA]</scope>
    <source>
        <strain evidence="2">AR-01</strain>
    </source>
</reference>
<protein>
    <submittedName>
        <fullName evidence="2">Uncharacterized protein</fullName>
    </submittedName>
</protein>
<sequence length="157" mass="18427">MLNMGKYQKDDPKIKKLFENIEKLRRLNLLRDQNWKWRSRRTPPKRRCFISHRIPDENISGPTTETEEENKPHSTKAEKVPVGASISFHLTSASSPSRGQQKPLQLAKRRKRNQQLPNPSKCMKKSWQNWHPSLQTLTRTTLQKRLAAGNLMSWKMS</sequence>
<dbReference type="EMBL" id="JACEIK010000911">
    <property type="protein sequence ID" value="MCD7463731.1"/>
    <property type="molecule type" value="Genomic_DNA"/>
</dbReference>
<keyword evidence="3" id="KW-1185">Reference proteome</keyword>
<proteinExistence type="predicted"/>
<comment type="caution">
    <text evidence="2">The sequence shown here is derived from an EMBL/GenBank/DDBJ whole genome shotgun (WGS) entry which is preliminary data.</text>
</comment>
<gene>
    <name evidence="2" type="ORF">HAX54_051300</name>
</gene>
<accession>A0ABS8SY02</accession>
<feature type="compositionally biased region" description="Basic and acidic residues" evidence="1">
    <location>
        <begin position="69"/>
        <end position="79"/>
    </location>
</feature>
<evidence type="ECO:0000313" key="2">
    <source>
        <dbReference type="EMBL" id="MCD7463731.1"/>
    </source>
</evidence>
<organism evidence="2 3">
    <name type="scientific">Datura stramonium</name>
    <name type="common">Jimsonweed</name>
    <name type="synonym">Common thornapple</name>
    <dbReference type="NCBI Taxonomy" id="4076"/>
    <lineage>
        <taxon>Eukaryota</taxon>
        <taxon>Viridiplantae</taxon>
        <taxon>Streptophyta</taxon>
        <taxon>Embryophyta</taxon>
        <taxon>Tracheophyta</taxon>
        <taxon>Spermatophyta</taxon>
        <taxon>Magnoliopsida</taxon>
        <taxon>eudicotyledons</taxon>
        <taxon>Gunneridae</taxon>
        <taxon>Pentapetalae</taxon>
        <taxon>asterids</taxon>
        <taxon>lamiids</taxon>
        <taxon>Solanales</taxon>
        <taxon>Solanaceae</taxon>
        <taxon>Solanoideae</taxon>
        <taxon>Datureae</taxon>
        <taxon>Datura</taxon>
    </lineage>
</organism>
<dbReference type="Proteomes" id="UP000823775">
    <property type="component" value="Unassembled WGS sequence"/>
</dbReference>
<feature type="region of interest" description="Disordered" evidence="1">
    <location>
        <begin position="48"/>
        <end position="126"/>
    </location>
</feature>
<evidence type="ECO:0000256" key="1">
    <source>
        <dbReference type="SAM" id="MobiDB-lite"/>
    </source>
</evidence>
<name>A0ABS8SY02_DATST</name>
<feature type="compositionally biased region" description="Polar residues" evidence="1">
    <location>
        <begin position="88"/>
        <end position="103"/>
    </location>
</feature>